<reference evidence="3 5" key="1">
    <citation type="journal article" date="2018" name="J. Invertebr. Pathol.">
        <title>New genotyping method for the causative agent of crayfish plague (Aphanomyces astaci) based on whole genome data.</title>
        <authorList>
            <person name="Minardi D."/>
            <person name="Studholme D.J."/>
            <person name="van der Giezen M."/>
            <person name="Pretto T."/>
            <person name="Oidtmann B."/>
        </authorList>
    </citation>
    <scope>NUCLEOTIDE SEQUENCE [LARGE SCALE GENOMIC DNA]</scope>
    <source>
        <strain evidence="3 5">KB13</strain>
    </source>
</reference>
<proteinExistence type="predicted"/>
<evidence type="ECO:0000313" key="4">
    <source>
        <dbReference type="Proteomes" id="UP000265427"/>
    </source>
</evidence>
<dbReference type="AlphaFoldDB" id="A0A397ARL4"/>
<dbReference type="EMBL" id="QUSZ01005755">
    <property type="protein sequence ID" value="RHY08349.1"/>
    <property type="molecule type" value="Genomic_DNA"/>
</dbReference>
<sequence length="80" mass="8971">MMREHNISLDVTIILMSDSLLKKCGGDVCQFFVDHALRCATEQEAMERQNDEVEPPVPTKPLTSKQKAAKRKVLAAKRSS</sequence>
<comment type="caution">
    <text evidence="2">The sequence shown here is derived from an EMBL/GenBank/DDBJ whole genome shotgun (WGS) entry which is preliminary data.</text>
</comment>
<dbReference type="Proteomes" id="UP000265427">
    <property type="component" value="Unassembled WGS sequence"/>
</dbReference>
<reference evidence="2 4" key="2">
    <citation type="submission" date="2018-08" db="EMBL/GenBank/DDBJ databases">
        <title>Aphanomyces genome sequencing and annotation.</title>
        <authorList>
            <person name="Minardi D."/>
            <person name="Oidtmann B."/>
            <person name="Van Der Giezen M."/>
            <person name="Studholme D.J."/>
        </authorList>
    </citation>
    <scope>NUCLEOTIDE SEQUENCE [LARGE SCALE GENOMIC DNA]</scope>
    <source>
        <strain evidence="2 4">Kv</strain>
    </source>
</reference>
<accession>A0A397ARL4</accession>
<feature type="compositionally biased region" description="Basic residues" evidence="1">
    <location>
        <begin position="67"/>
        <end position="80"/>
    </location>
</feature>
<dbReference type="VEuPathDB" id="FungiDB:H257_13399"/>
<feature type="region of interest" description="Disordered" evidence="1">
    <location>
        <begin position="45"/>
        <end position="80"/>
    </location>
</feature>
<gene>
    <name evidence="3" type="ORF">DYB28_001713</name>
    <name evidence="2" type="ORF">DYB36_011465</name>
</gene>
<name>A0A397ARL4_APHAT</name>
<dbReference type="EMBL" id="QUTI01021832">
    <property type="protein sequence ID" value="RLO08332.1"/>
    <property type="molecule type" value="Genomic_DNA"/>
</dbReference>
<dbReference type="Proteomes" id="UP000275652">
    <property type="component" value="Unassembled WGS sequence"/>
</dbReference>
<evidence type="ECO:0000313" key="3">
    <source>
        <dbReference type="EMBL" id="RLO08332.1"/>
    </source>
</evidence>
<evidence type="ECO:0000313" key="5">
    <source>
        <dbReference type="Proteomes" id="UP000275652"/>
    </source>
</evidence>
<organism evidence="2 4">
    <name type="scientific">Aphanomyces astaci</name>
    <name type="common">Crayfish plague agent</name>
    <dbReference type="NCBI Taxonomy" id="112090"/>
    <lineage>
        <taxon>Eukaryota</taxon>
        <taxon>Sar</taxon>
        <taxon>Stramenopiles</taxon>
        <taxon>Oomycota</taxon>
        <taxon>Saprolegniomycetes</taxon>
        <taxon>Saprolegniales</taxon>
        <taxon>Verrucalvaceae</taxon>
        <taxon>Aphanomyces</taxon>
    </lineage>
</organism>
<protein>
    <submittedName>
        <fullName evidence="2">Uncharacterized protein</fullName>
    </submittedName>
</protein>
<evidence type="ECO:0000256" key="1">
    <source>
        <dbReference type="SAM" id="MobiDB-lite"/>
    </source>
</evidence>
<evidence type="ECO:0000313" key="2">
    <source>
        <dbReference type="EMBL" id="RHY08349.1"/>
    </source>
</evidence>